<feature type="region of interest" description="Disordered" evidence="1">
    <location>
        <begin position="23"/>
        <end position="62"/>
    </location>
</feature>
<reference evidence="3 4" key="1">
    <citation type="submission" date="2019-02" db="EMBL/GenBank/DDBJ databases">
        <title>Deep-cultivation of Planctomycetes and their phenomic and genomic characterization uncovers novel biology.</title>
        <authorList>
            <person name="Wiegand S."/>
            <person name="Jogler M."/>
            <person name="Boedeker C."/>
            <person name="Pinto D."/>
            <person name="Vollmers J."/>
            <person name="Rivas-Marin E."/>
            <person name="Kohn T."/>
            <person name="Peeters S.H."/>
            <person name="Heuer A."/>
            <person name="Rast P."/>
            <person name="Oberbeckmann S."/>
            <person name="Bunk B."/>
            <person name="Jeske O."/>
            <person name="Meyerdierks A."/>
            <person name="Storesund J.E."/>
            <person name="Kallscheuer N."/>
            <person name="Luecker S."/>
            <person name="Lage O.M."/>
            <person name="Pohl T."/>
            <person name="Merkel B.J."/>
            <person name="Hornburger P."/>
            <person name="Mueller R.-W."/>
            <person name="Bruemmer F."/>
            <person name="Labrenz M."/>
            <person name="Spormann A.M."/>
            <person name="Op Den Camp H."/>
            <person name="Overmann J."/>
            <person name="Amann R."/>
            <person name="Jetten M.S.M."/>
            <person name="Mascher T."/>
            <person name="Medema M.H."/>
            <person name="Devos D.P."/>
            <person name="Kaster A.-K."/>
            <person name="Ovreas L."/>
            <person name="Rohde M."/>
            <person name="Galperin M.Y."/>
            <person name="Jogler C."/>
        </authorList>
    </citation>
    <scope>NUCLEOTIDE SEQUENCE [LARGE SCALE GENOMIC DNA]</scope>
    <source>
        <strain evidence="3 4">Enr8</strain>
    </source>
</reference>
<keyword evidence="4" id="KW-1185">Reference proteome</keyword>
<evidence type="ECO:0000313" key="3">
    <source>
        <dbReference type="EMBL" id="TWT39271.1"/>
    </source>
</evidence>
<evidence type="ECO:0000313" key="4">
    <source>
        <dbReference type="Proteomes" id="UP000318878"/>
    </source>
</evidence>
<evidence type="ECO:0000259" key="2">
    <source>
        <dbReference type="Pfam" id="PF14237"/>
    </source>
</evidence>
<comment type="caution">
    <text evidence="3">The sequence shown here is derived from an EMBL/GenBank/DDBJ whole genome shotgun (WGS) entry which is preliminary data.</text>
</comment>
<dbReference type="AlphaFoldDB" id="A0A5C5VMZ5"/>
<protein>
    <recommendedName>
        <fullName evidence="2">GYF domain-containing protein</fullName>
    </recommendedName>
</protein>
<sequence length="111" mass="12548">MPLTLERKRNKMFAEALRGLLSRVKKGPAKSTPTQEAKPQKPPEKGTYFIKFDSHSPETGPFTKSELRALAEDRLIHKRSLIRSGKTDWYQISNVKGLGLPLIEPPADKIH</sequence>
<proteinExistence type="predicted"/>
<evidence type="ECO:0000256" key="1">
    <source>
        <dbReference type="SAM" id="MobiDB-lite"/>
    </source>
</evidence>
<accession>A0A5C5VMZ5</accession>
<gene>
    <name evidence="3" type="ORF">Enr8_09690</name>
</gene>
<name>A0A5C5VMZ5_9BACT</name>
<dbReference type="InterPro" id="IPR025640">
    <property type="entry name" value="GYF_2"/>
</dbReference>
<feature type="domain" description="GYF" evidence="2">
    <location>
        <begin position="58"/>
        <end position="98"/>
    </location>
</feature>
<dbReference type="Proteomes" id="UP000318878">
    <property type="component" value="Unassembled WGS sequence"/>
</dbReference>
<dbReference type="Pfam" id="PF14237">
    <property type="entry name" value="GYF_2"/>
    <property type="match status" value="1"/>
</dbReference>
<organism evidence="3 4">
    <name type="scientific">Blastopirellula retiformator</name>
    <dbReference type="NCBI Taxonomy" id="2527970"/>
    <lineage>
        <taxon>Bacteria</taxon>
        <taxon>Pseudomonadati</taxon>
        <taxon>Planctomycetota</taxon>
        <taxon>Planctomycetia</taxon>
        <taxon>Pirellulales</taxon>
        <taxon>Pirellulaceae</taxon>
        <taxon>Blastopirellula</taxon>
    </lineage>
</organism>
<dbReference type="EMBL" id="SJPF01000001">
    <property type="protein sequence ID" value="TWT39271.1"/>
    <property type="molecule type" value="Genomic_DNA"/>
</dbReference>